<gene>
    <name evidence="2" type="ORF">C0Z16_15250</name>
    <name evidence="1" type="ORF">LMG27174_03156</name>
</gene>
<evidence type="ECO:0000313" key="2">
    <source>
        <dbReference type="EMBL" id="PMS30304.1"/>
    </source>
</evidence>
<dbReference type="OrthoDB" id="8970374at2"/>
<organism evidence="1 4">
    <name type="scientific">Paraburkholderia rhynchosiae</name>
    <dbReference type="NCBI Taxonomy" id="487049"/>
    <lineage>
        <taxon>Bacteria</taxon>
        <taxon>Pseudomonadati</taxon>
        <taxon>Pseudomonadota</taxon>
        <taxon>Betaproteobacteria</taxon>
        <taxon>Burkholderiales</taxon>
        <taxon>Burkholderiaceae</taxon>
        <taxon>Paraburkholderia</taxon>
    </lineage>
</organism>
<sequence>MKRKARLQNILHRPLALDLSPAFPTQRARLPSSIKAASFAIYVEPPSARGLNEILPALRKKVHADMKPSRASSRYSALAGHGLSRKGGTSAWLESESTHNSDTQDVASYLGYRLIVTNRLEPIGYCTFSLCIRCDGSVEIGVQEVWLEARYRCIALGQDLARKIALLAQSAFEQVDSRASDTGLEQLSLNLLVSGDVYSESGACFVRSVAAALDFETRYATWFIIQIKSIACDPRW</sequence>
<reference evidence="1 4" key="2">
    <citation type="submission" date="2020-04" db="EMBL/GenBank/DDBJ databases">
        <authorList>
            <person name="De Canck E."/>
        </authorList>
    </citation>
    <scope>NUCLEOTIDE SEQUENCE [LARGE SCALE GENOMIC DNA]</scope>
    <source>
        <strain evidence="1 4">LMG 27174</strain>
    </source>
</reference>
<dbReference type="RefSeq" id="WP_102632958.1">
    <property type="nucleotide sequence ID" value="NZ_CADIJZ010000010.1"/>
</dbReference>
<evidence type="ECO:0000313" key="1">
    <source>
        <dbReference type="EMBL" id="CAB3690786.1"/>
    </source>
</evidence>
<dbReference type="EMBL" id="PNXY01000009">
    <property type="protein sequence ID" value="PMS30304.1"/>
    <property type="molecule type" value="Genomic_DNA"/>
</dbReference>
<protein>
    <recommendedName>
        <fullName evidence="5">N-acetyltransferase domain-containing protein</fullName>
    </recommendedName>
</protein>
<keyword evidence="3" id="KW-1185">Reference proteome</keyword>
<dbReference type="Proteomes" id="UP000235659">
    <property type="component" value="Unassembled WGS sequence"/>
</dbReference>
<name>A0A2N7WLQ3_9BURK</name>
<evidence type="ECO:0000313" key="4">
    <source>
        <dbReference type="Proteomes" id="UP000494205"/>
    </source>
</evidence>
<evidence type="ECO:0000313" key="3">
    <source>
        <dbReference type="Proteomes" id="UP000235659"/>
    </source>
</evidence>
<accession>A0A2N7WLQ3</accession>
<dbReference type="EMBL" id="CADIJZ010000010">
    <property type="protein sequence ID" value="CAB3690786.1"/>
    <property type="molecule type" value="Genomic_DNA"/>
</dbReference>
<reference evidence="2 3" key="1">
    <citation type="submission" date="2018-01" db="EMBL/GenBank/DDBJ databases">
        <title>Whole genome analyses suggest that Burkholderia sensu lato contains two further novel genera in the rhizoxinica-symbiotica group Mycetohabitans gen. nov., and Trinickia gen. nov.: implications for the evolution of diazotrophy and nodulation in the Burkholderiaceae.</title>
        <authorList>
            <person name="Estrada-de los Santos P."/>
            <person name="Palmer M."/>
            <person name="Chavez-Ramirez B."/>
            <person name="Beukes C."/>
            <person name="Steenkamp E.T."/>
            <person name="Hirsch A.M."/>
            <person name="Manyaka P."/>
            <person name="Maluk M."/>
            <person name="Lafos M."/>
            <person name="Crook M."/>
            <person name="Gross E."/>
            <person name="Simon M.F."/>
            <person name="Bueno dos Reis Junior F."/>
            <person name="Poole P.S."/>
            <person name="Venter S.N."/>
            <person name="James E.K."/>
        </authorList>
    </citation>
    <scope>NUCLEOTIDE SEQUENCE [LARGE SCALE GENOMIC DNA]</scope>
    <source>
        <strain evidence="2 3">WSM 3937</strain>
    </source>
</reference>
<evidence type="ECO:0008006" key="5">
    <source>
        <dbReference type="Google" id="ProtNLM"/>
    </source>
</evidence>
<proteinExistence type="predicted"/>
<dbReference type="Proteomes" id="UP000494205">
    <property type="component" value="Unassembled WGS sequence"/>
</dbReference>
<dbReference type="AlphaFoldDB" id="A0A2N7WLQ3"/>